<proteinExistence type="predicted"/>
<dbReference type="EMBL" id="JABBKX010000015">
    <property type="protein sequence ID" value="NMJ44384.1"/>
    <property type="molecule type" value="Genomic_DNA"/>
</dbReference>
<gene>
    <name evidence="1" type="ORF">GWK16_24270</name>
</gene>
<keyword evidence="2" id="KW-1185">Reference proteome</keyword>
<comment type="caution">
    <text evidence="1">The sequence shown here is derived from an EMBL/GenBank/DDBJ whole genome shotgun (WGS) entry which is preliminary data.</text>
</comment>
<name>A0A848EI81_9PROT</name>
<evidence type="ECO:0000313" key="1">
    <source>
        <dbReference type="EMBL" id="NMJ44384.1"/>
    </source>
</evidence>
<dbReference type="Proteomes" id="UP000548582">
    <property type="component" value="Unassembled WGS sequence"/>
</dbReference>
<evidence type="ECO:0000313" key="2">
    <source>
        <dbReference type="Proteomes" id="UP000548582"/>
    </source>
</evidence>
<reference evidence="1 2" key="1">
    <citation type="submission" date="2020-03" db="EMBL/GenBank/DDBJ databases">
        <authorList>
            <person name="Sun Q."/>
        </authorList>
    </citation>
    <scope>NUCLEOTIDE SEQUENCE [LARGE SCALE GENOMIC DNA]</scope>
    <source>
        <strain evidence="1 2">JC162</strain>
    </source>
</reference>
<accession>A0A848EI81</accession>
<dbReference type="RefSeq" id="WP_170056562.1">
    <property type="nucleotide sequence ID" value="NZ_JABBKX010000015.1"/>
</dbReference>
<organism evidence="1 2">
    <name type="scientific">Neoroseomonas marina</name>
    <dbReference type="NCBI Taxonomy" id="1232220"/>
    <lineage>
        <taxon>Bacteria</taxon>
        <taxon>Pseudomonadati</taxon>
        <taxon>Pseudomonadota</taxon>
        <taxon>Alphaproteobacteria</taxon>
        <taxon>Acetobacterales</taxon>
        <taxon>Acetobacteraceae</taxon>
        <taxon>Neoroseomonas</taxon>
    </lineage>
</organism>
<sequence>MARRITTRDREAMLADFSYEARIAYVAFCAERCLAEARRHPAAAAQLENQPLLREGVELLWSAASGTAPTDKARVALVRDHVAQYERPHASGEAVVYARDITLVSAARVLAKGMRFLEDPGSATADFVVGALDGPAVLIGTIYEDAMASRREEVAVIDAALERLRGAAPPITRDLFRDIPDWPRGALTRIYASGQLTDSSVDED</sequence>
<dbReference type="AlphaFoldDB" id="A0A848EI81"/>
<protein>
    <submittedName>
        <fullName evidence="1">Uncharacterized protein</fullName>
    </submittedName>
</protein>